<accession>A0A8T8SBU7</accession>
<dbReference type="Proteomes" id="UP000077671">
    <property type="component" value="Unassembled WGS sequence"/>
</dbReference>
<feature type="compositionally biased region" description="Polar residues" evidence="1">
    <location>
        <begin position="20"/>
        <end position="34"/>
    </location>
</feature>
<evidence type="ECO:0000313" key="3">
    <source>
        <dbReference type="Proteomes" id="UP000077671"/>
    </source>
</evidence>
<gene>
    <name evidence="2" type="ORF">A4X03_0g9389</name>
</gene>
<feature type="compositionally biased region" description="Basic residues" evidence="1">
    <location>
        <begin position="1"/>
        <end position="12"/>
    </location>
</feature>
<dbReference type="EMBL" id="LWDD02003683">
    <property type="protein sequence ID" value="KAE8236586.1"/>
    <property type="molecule type" value="Genomic_DNA"/>
</dbReference>
<name>A0A8T8SBU7_9BASI</name>
<reference evidence="2" key="1">
    <citation type="submission" date="2016-04" db="EMBL/GenBank/DDBJ databases">
        <authorList>
            <person name="Nguyen H.D."/>
            <person name="Kesanakurti P."/>
            <person name="Cullis J."/>
            <person name="Levesque C.A."/>
            <person name="Hambleton S."/>
        </authorList>
    </citation>
    <scope>NUCLEOTIDE SEQUENCE</scope>
    <source>
        <strain evidence="2">DAOMC 238032</strain>
    </source>
</reference>
<proteinExistence type="predicted"/>
<feature type="region of interest" description="Disordered" evidence="1">
    <location>
        <begin position="1"/>
        <end position="35"/>
    </location>
</feature>
<protein>
    <submittedName>
        <fullName evidence="2">Uncharacterized protein</fullName>
    </submittedName>
</protein>
<sequence length="164" mass="17981">MFKPSKQKKVARPPHISIAFPSQNTSIRTNEHTTPPTPCLRFCLQLLPSHLRRSSSSASYTSTSAYPCESLIRPETPSPSPRGPHSAHRTSTLLHFTQAVYLLFSAIYVCKDSVEHALLHHSGSAPSPSRPRTTVSPPLILLSTPANITRPWSGLMGNMCVTRA</sequence>
<organism evidence="2 3">
    <name type="scientific">Tilletia caries</name>
    <name type="common">wheat bunt fungus</name>
    <dbReference type="NCBI Taxonomy" id="13290"/>
    <lineage>
        <taxon>Eukaryota</taxon>
        <taxon>Fungi</taxon>
        <taxon>Dikarya</taxon>
        <taxon>Basidiomycota</taxon>
        <taxon>Ustilaginomycotina</taxon>
        <taxon>Exobasidiomycetes</taxon>
        <taxon>Tilletiales</taxon>
        <taxon>Tilletiaceae</taxon>
        <taxon>Tilletia</taxon>
    </lineage>
</organism>
<dbReference type="AlphaFoldDB" id="A0A8T8SBU7"/>
<reference evidence="2" key="2">
    <citation type="journal article" date="2019" name="IMA Fungus">
        <title>Genome sequencing and comparison of five Tilletia species to identify candidate genes for the detection of regulated species infecting wheat.</title>
        <authorList>
            <person name="Nguyen H.D.T."/>
            <person name="Sultana T."/>
            <person name="Kesanakurti P."/>
            <person name="Hambleton S."/>
        </authorList>
    </citation>
    <scope>NUCLEOTIDE SEQUENCE</scope>
    <source>
        <strain evidence="2">DAOMC 238032</strain>
    </source>
</reference>
<evidence type="ECO:0000256" key="1">
    <source>
        <dbReference type="SAM" id="MobiDB-lite"/>
    </source>
</evidence>
<comment type="caution">
    <text evidence="2">The sequence shown here is derived from an EMBL/GenBank/DDBJ whole genome shotgun (WGS) entry which is preliminary data.</text>
</comment>
<feature type="region of interest" description="Disordered" evidence="1">
    <location>
        <begin position="69"/>
        <end position="88"/>
    </location>
</feature>
<evidence type="ECO:0000313" key="2">
    <source>
        <dbReference type="EMBL" id="KAE8236586.1"/>
    </source>
</evidence>